<keyword evidence="7" id="KW-0902">Two-component regulatory system</keyword>
<dbReference type="GO" id="GO:0006355">
    <property type="term" value="P:regulation of DNA-templated transcription"/>
    <property type="evidence" value="ECO:0007669"/>
    <property type="project" value="InterPro"/>
</dbReference>
<dbReference type="SUPFAM" id="SSF47384">
    <property type="entry name" value="Homodimeric domain of signal transducing histidine kinase"/>
    <property type="match status" value="1"/>
</dbReference>
<evidence type="ECO:0000256" key="7">
    <source>
        <dbReference type="ARBA" id="ARBA00023012"/>
    </source>
</evidence>
<dbReference type="GO" id="GO:0000155">
    <property type="term" value="F:phosphorelay sensor kinase activity"/>
    <property type="evidence" value="ECO:0007669"/>
    <property type="project" value="InterPro"/>
</dbReference>
<keyword evidence="6" id="KW-0067">ATP-binding</keyword>
<evidence type="ECO:0000256" key="10">
    <source>
        <dbReference type="ARBA" id="ARBA00039567"/>
    </source>
</evidence>
<dbReference type="InterPro" id="IPR003594">
    <property type="entry name" value="HATPase_dom"/>
</dbReference>
<dbReference type="PROSITE" id="PS50109">
    <property type="entry name" value="HIS_KIN"/>
    <property type="match status" value="1"/>
</dbReference>
<evidence type="ECO:0000256" key="8">
    <source>
        <dbReference type="ARBA" id="ARBA00023231"/>
    </source>
</evidence>
<dbReference type="InterPro" id="IPR013767">
    <property type="entry name" value="PAS_fold"/>
</dbReference>
<dbReference type="InterPro" id="IPR036097">
    <property type="entry name" value="HisK_dim/P_sf"/>
</dbReference>
<evidence type="ECO:0000256" key="5">
    <source>
        <dbReference type="ARBA" id="ARBA00022801"/>
    </source>
</evidence>
<name>A0A0F9Z4Q7_9ZZZZ</name>
<dbReference type="EMBL" id="LAZR01000001">
    <property type="protein sequence ID" value="KKO12214.1"/>
    <property type="molecule type" value="Genomic_DNA"/>
</dbReference>
<reference evidence="15" key="1">
    <citation type="journal article" date="2015" name="Nature">
        <title>Complex archaea that bridge the gap between prokaryotes and eukaryotes.</title>
        <authorList>
            <person name="Spang A."/>
            <person name="Saw J.H."/>
            <person name="Jorgensen S.L."/>
            <person name="Zaremba-Niedzwiedzka K."/>
            <person name="Martijn J."/>
            <person name="Lind A.E."/>
            <person name="van Eijk R."/>
            <person name="Schleper C."/>
            <person name="Guy L."/>
            <person name="Ettema T.J."/>
        </authorList>
    </citation>
    <scope>NUCLEOTIDE SEQUENCE</scope>
</reference>
<organism evidence="15">
    <name type="scientific">marine sediment metagenome</name>
    <dbReference type="NCBI Taxonomy" id="412755"/>
    <lineage>
        <taxon>unclassified sequences</taxon>
        <taxon>metagenomes</taxon>
        <taxon>ecological metagenomes</taxon>
    </lineage>
</organism>
<comment type="caution">
    <text evidence="15">The sequence shown here is derived from an EMBL/GenBank/DDBJ whole genome shotgun (WGS) entry which is preliminary data.</text>
</comment>
<proteinExistence type="predicted"/>
<accession>A0A0F9Z4Q7</accession>
<evidence type="ECO:0000256" key="2">
    <source>
        <dbReference type="ARBA" id="ARBA00022679"/>
    </source>
</evidence>
<dbReference type="PANTHER" id="PTHR43065:SF16">
    <property type="entry name" value="SENSORY HISTIDINE KINASE_PHOSPHATASE NTRB"/>
    <property type="match status" value="1"/>
</dbReference>
<dbReference type="InterPro" id="IPR035965">
    <property type="entry name" value="PAS-like_dom_sf"/>
</dbReference>
<evidence type="ECO:0000256" key="3">
    <source>
        <dbReference type="ARBA" id="ARBA00022741"/>
    </source>
</evidence>
<dbReference type="SMART" id="SM00387">
    <property type="entry name" value="HATPase_c"/>
    <property type="match status" value="1"/>
</dbReference>
<dbReference type="InterPro" id="IPR000014">
    <property type="entry name" value="PAS"/>
</dbReference>
<keyword evidence="8" id="KW-0535">Nitrogen fixation</keyword>
<evidence type="ECO:0000256" key="1">
    <source>
        <dbReference type="ARBA" id="ARBA00022553"/>
    </source>
</evidence>
<dbReference type="Pfam" id="PF00989">
    <property type="entry name" value="PAS"/>
    <property type="match status" value="1"/>
</dbReference>
<dbReference type="NCBIfam" id="NF008293">
    <property type="entry name" value="PRK11073.1"/>
    <property type="match status" value="1"/>
</dbReference>
<dbReference type="CDD" id="cd00082">
    <property type="entry name" value="HisKA"/>
    <property type="match status" value="1"/>
</dbReference>
<dbReference type="SMART" id="SM00388">
    <property type="entry name" value="HisKA"/>
    <property type="match status" value="1"/>
</dbReference>
<dbReference type="InterPro" id="IPR036890">
    <property type="entry name" value="HATPase_C_sf"/>
</dbReference>
<dbReference type="Pfam" id="PF02518">
    <property type="entry name" value="HATPase_c"/>
    <property type="match status" value="1"/>
</dbReference>
<evidence type="ECO:0000256" key="11">
    <source>
        <dbReference type="ARBA" id="ARBA00042313"/>
    </source>
</evidence>
<evidence type="ECO:0000256" key="12">
    <source>
        <dbReference type="ARBA" id="ARBA00043094"/>
    </source>
</evidence>
<evidence type="ECO:0000259" key="14">
    <source>
        <dbReference type="PROSITE" id="PS50112"/>
    </source>
</evidence>
<keyword evidence="2" id="KW-0808">Transferase</keyword>
<keyword evidence="3" id="KW-0547">Nucleotide-binding</keyword>
<evidence type="ECO:0000256" key="4">
    <source>
        <dbReference type="ARBA" id="ARBA00022777"/>
    </source>
</evidence>
<dbReference type="GO" id="GO:0016787">
    <property type="term" value="F:hydrolase activity"/>
    <property type="evidence" value="ECO:0007669"/>
    <property type="project" value="UniProtKB-KW"/>
</dbReference>
<protein>
    <recommendedName>
        <fullName evidence="10">Sensory histidine kinase/phosphatase NtrB</fullName>
    </recommendedName>
    <alternativeName>
        <fullName evidence="11">Nitrogen regulation protein NR(II)</fullName>
    </alternativeName>
    <alternativeName>
        <fullName evidence="12">Nitrogen regulator II</fullName>
    </alternativeName>
</protein>
<dbReference type="Gene3D" id="3.30.450.20">
    <property type="entry name" value="PAS domain"/>
    <property type="match status" value="1"/>
</dbReference>
<dbReference type="AlphaFoldDB" id="A0A0F9Z4Q7"/>
<dbReference type="SUPFAM" id="SSF55874">
    <property type="entry name" value="ATPase domain of HSP90 chaperone/DNA topoisomerase II/histidine kinase"/>
    <property type="match status" value="1"/>
</dbReference>
<dbReference type="Gene3D" id="1.10.287.130">
    <property type="match status" value="1"/>
</dbReference>
<evidence type="ECO:0000256" key="6">
    <source>
        <dbReference type="ARBA" id="ARBA00022840"/>
    </source>
</evidence>
<sequence>MQSSSHNSYKRLLDTMATSILVLDNNLRLQYINLAAETLLAISGRQVNNAFVGDIFLHATDDVTAIRQAVDGNHSFTKRKTQLHLLNGKSLQVDYTVTPLHDFPDAAVMIEIQSMNYAERISRDETLISTHETTRELVRGLAHEIKNPLGGIRGAAQLLASELPNSDLTDYTNVIIEEADRLHKLVDRLVGSRKPMEYRSLNVHEVLERVRNLVDAEVSDRDITLVRDYDPSIPELQGDFEQLIQAVLNIVRNAVQALESPHVKHRSGLIELKTRVMRNVTIGTVFHRLVARLEVVDNGPGVPPELVDNIFFPMISGRAEGTGLGLSIAHSIVNQHKGIIECSSEPGRTRFSIYLPVLTQAPTGNNGAGAYSAGIYNGQFGK</sequence>
<dbReference type="InterPro" id="IPR003661">
    <property type="entry name" value="HisK_dim/P_dom"/>
</dbReference>
<dbReference type="PANTHER" id="PTHR43065">
    <property type="entry name" value="SENSOR HISTIDINE KINASE"/>
    <property type="match status" value="1"/>
</dbReference>
<evidence type="ECO:0000256" key="9">
    <source>
        <dbReference type="ARBA" id="ARBA00037696"/>
    </source>
</evidence>
<dbReference type="SUPFAM" id="SSF55785">
    <property type="entry name" value="PYP-like sensor domain (PAS domain)"/>
    <property type="match status" value="1"/>
</dbReference>
<dbReference type="PRINTS" id="PR00344">
    <property type="entry name" value="BCTRLSENSOR"/>
</dbReference>
<dbReference type="Pfam" id="PF00512">
    <property type="entry name" value="HisKA"/>
    <property type="match status" value="1"/>
</dbReference>
<gene>
    <name evidence="15" type="ORF">LCGC14_0002230</name>
</gene>
<keyword evidence="5" id="KW-0378">Hydrolase</keyword>
<keyword evidence="1" id="KW-0597">Phosphoprotein</keyword>
<evidence type="ECO:0000313" key="15">
    <source>
        <dbReference type="EMBL" id="KKO12214.1"/>
    </source>
</evidence>
<comment type="function">
    <text evidence="9">Member of the two-component regulatory system NtrB/NtrC, which controls expression of the nitrogen-regulated (ntr) genes in response to nitrogen limitation. Under conditions of nitrogen limitation, NtrB autophosphorylates and transfers the phosphoryl group to NtrC. In the presence of nitrogen, acts as a phosphatase that dephosphorylates and inactivates NtrC.</text>
</comment>
<dbReference type="Gene3D" id="3.30.565.10">
    <property type="entry name" value="Histidine kinase-like ATPase, C-terminal domain"/>
    <property type="match status" value="1"/>
</dbReference>
<keyword evidence="4" id="KW-0418">Kinase</keyword>
<dbReference type="GO" id="GO:0005524">
    <property type="term" value="F:ATP binding"/>
    <property type="evidence" value="ECO:0007669"/>
    <property type="project" value="UniProtKB-KW"/>
</dbReference>
<dbReference type="InterPro" id="IPR005467">
    <property type="entry name" value="His_kinase_dom"/>
</dbReference>
<dbReference type="PROSITE" id="PS50112">
    <property type="entry name" value="PAS"/>
    <property type="match status" value="1"/>
</dbReference>
<feature type="domain" description="PAS" evidence="14">
    <location>
        <begin position="5"/>
        <end position="47"/>
    </location>
</feature>
<feature type="domain" description="Histidine kinase" evidence="13">
    <location>
        <begin position="140"/>
        <end position="359"/>
    </location>
</feature>
<evidence type="ECO:0000259" key="13">
    <source>
        <dbReference type="PROSITE" id="PS50109"/>
    </source>
</evidence>
<dbReference type="InterPro" id="IPR004358">
    <property type="entry name" value="Sig_transdc_His_kin-like_C"/>
</dbReference>